<evidence type="ECO:0000313" key="2">
    <source>
        <dbReference type="EMBL" id="EES52741.1"/>
    </source>
</evidence>
<gene>
    <name evidence="2" type="ORF">UBAL3_92050113</name>
</gene>
<proteinExistence type="predicted"/>
<feature type="transmembrane region" description="Helical" evidence="1">
    <location>
        <begin position="57"/>
        <end position="74"/>
    </location>
</feature>
<name>C6HX31_9BACT</name>
<evidence type="ECO:0000313" key="3">
    <source>
        <dbReference type="Proteomes" id="UP000009374"/>
    </source>
</evidence>
<organism evidence="2 3">
    <name type="scientific">Leptospirillum ferrodiazotrophum</name>
    <dbReference type="NCBI Taxonomy" id="412449"/>
    <lineage>
        <taxon>Bacteria</taxon>
        <taxon>Pseudomonadati</taxon>
        <taxon>Nitrospirota</taxon>
        <taxon>Nitrospiria</taxon>
        <taxon>Nitrospirales</taxon>
        <taxon>Nitrospiraceae</taxon>
        <taxon>Leptospirillum</taxon>
    </lineage>
</organism>
<keyword evidence="3" id="KW-1185">Reference proteome</keyword>
<dbReference type="AlphaFoldDB" id="C6HX31"/>
<accession>C6HX31</accession>
<keyword evidence="1" id="KW-1133">Transmembrane helix</keyword>
<feature type="transmembrane region" description="Helical" evidence="1">
    <location>
        <begin position="6"/>
        <end position="25"/>
    </location>
</feature>
<keyword evidence="1" id="KW-0472">Membrane</keyword>
<evidence type="ECO:0000256" key="1">
    <source>
        <dbReference type="SAM" id="Phobius"/>
    </source>
</evidence>
<dbReference type="EMBL" id="GG693873">
    <property type="protein sequence ID" value="EES52741.1"/>
    <property type="molecule type" value="Genomic_DNA"/>
</dbReference>
<sequence>MNPYVISMSLLIYLALTGYLTALFIRTRYGAPTGRWLGSFFSGPQTSDFIRIRRGHIFAALAGFTCDVTGTAIMEYERIQGRIRFHPVPPALDWFHLITAQGALWLFVLLAILGVLRKKGHPLGRFHSKLGPVFLVIWLSSSISGWFYRVF</sequence>
<dbReference type="Proteomes" id="UP000009374">
    <property type="component" value="Unassembled WGS sequence"/>
</dbReference>
<reference evidence="2 3" key="1">
    <citation type="journal article" date="2009" name="Appl. Environ. Microbiol.">
        <title>Community genomic and proteomic analyses of chemoautotrophic iron-oxidizing "Leptospirillum rubarum" (Group II) and "Leptospirillum ferrodiazotrophum" (Group III) bacteria in acid mine drainage biofilms.</title>
        <authorList>
            <person name="Goltsman D.S."/>
            <person name="Denef V.J."/>
            <person name="Singer S.W."/>
            <person name="VerBerkmoes N.C."/>
            <person name="Lefsrud M."/>
            <person name="Mueller R.S."/>
            <person name="Dick G.J."/>
            <person name="Sun C.L."/>
            <person name="Wheeler K.E."/>
            <person name="Zemla A."/>
            <person name="Baker B.J."/>
            <person name="Hauser L."/>
            <person name="Land M."/>
            <person name="Shah M.B."/>
            <person name="Thelen M.P."/>
            <person name="Hettich R.L."/>
            <person name="Banfield J.F."/>
        </authorList>
    </citation>
    <scope>NUCLEOTIDE SEQUENCE [LARGE SCALE GENOMIC DNA]</scope>
</reference>
<feature type="transmembrane region" description="Helical" evidence="1">
    <location>
        <begin position="128"/>
        <end position="148"/>
    </location>
</feature>
<feature type="transmembrane region" description="Helical" evidence="1">
    <location>
        <begin position="94"/>
        <end position="116"/>
    </location>
</feature>
<keyword evidence="1" id="KW-0812">Transmembrane</keyword>
<protein>
    <submittedName>
        <fullName evidence="2">Uncharacterized protein</fullName>
    </submittedName>
</protein>